<dbReference type="SUPFAM" id="SSF81301">
    <property type="entry name" value="Nucleotidyltransferase"/>
    <property type="match status" value="1"/>
</dbReference>
<dbReference type="CDD" id="cd05399">
    <property type="entry name" value="NT_Rel-Spo_like"/>
    <property type="match status" value="1"/>
</dbReference>
<dbReference type="InterPro" id="IPR043519">
    <property type="entry name" value="NT_sf"/>
</dbReference>
<organism evidence="2 3">
    <name type="scientific">Winogradskyella echinorum</name>
    <dbReference type="NCBI Taxonomy" id="538189"/>
    <lineage>
        <taxon>Bacteria</taxon>
        <taxon>Pseudomonadati</taxon>
        <taxon>Bacteroidota</taxon>
        <taxon>Flavobacteriia</taxon>
        <taxon>Flavobacteriales</taxon>
        <taxon>Flavobacteriaceae</taxon>
        <taxon>Winogradskyella</taxon>
    </lineage>
</organism>
<dbReference type="Gene3D" id="1.10.287.860">
    <property type="entry name" value="Nucleotidyltransferase"/>
    <property type="match status" value="1"/>
</dbReference>
<dbReference type="InterPro" id="IPR007685">
    <property type="entry name" value="RelA_SpoT"/>
</dbReference>
<sequence>MNYVEQYKELKPVYEGFSQSLLVLIKSILDVNDIKYHLIEGRAKEIESFKNKIEIKKGKYGNPLEEIMDLCGIRIIVYYQTDIDKIDSLIRDNFDVDLKNSVDKSTILKSNEFGYLSNHYIIKINSVRSHLPEWLKFKDLKAEIQLRTVLQHSWAAISHELEYKSNFDIPDLLKRKLFRLAGLFELADEQFVQVKQKQFELSQAIENKTDIENISVYNEINLDTVKYYFNENKSILDDYWVLGQKAGFEYSDTNEDRTDSYFSHIVNISKLLGINSIETLTEFLESSKKFAGEYLKLQFLEQEPDDESGERMWLADGAFMIYLVLMSQLNENELKNYQPRNWSDDILERVKEVIVKWKTEKKKK</sequence>
<proteinExistence type="predicted"/>
<gene>
    <name evidence="2" type="ORF">H6H04_08505</name>
</gene>
<comment type="caution">
    <text evidence="2">The sequence shown here is derived from an EMBL/GenBank/DDBJ whole genome shotgun (WGS) entry which is preliminary data.</text>
</comment>
<evidence type="ECO:0000259" key="1">
    <source>
        <dbReference type="SMART" id="SM00954"/>
    </source>
</evidence>
<dbReference type="PANTHER" id="PTHR41773:SF1">
    <property type="entry name" value="RELA_SPOT DOMAIN-CONTAINING PROTEIN"/>
    <property type="match status" value="1"/>
</dbReference>
<dbReference type="EMBL" id="JACOME010000002">
    <property type="protein sequence ID" value="MBC3846418.1"/>
    <property type="molecule type" value="Genomic_DNA"/>
</dbReference>
<evidence type="ECO:0000313" key="3">
    <source>
        <dbReference type="Proteomes" id="UP000607435"/>
    </source>
</evidence>
<dbReference type="Pfam" id="PF04607">
    <property type="entry name" value="RelA_SpoT"/>
    <property type="match status" value="1"/>
</dbReference>
<dbReference type="PANTHER" id="PTHR41773">
    <property type="entry name" value="GTP PYROPHOSPHATASE-RELATED"/>
    <property type="match status" value="1"/>
</dbReference>
<reference evidence="2 3" key="1">
    <citation type="submission" date="2020-08" db="EMBL/GenBank/DDBJ databases">
        <title>Winogradskyella ouciana sp. nov., isolated from the hadal seawater of the Mariana Trench.</title>
        <authorList>
            <person name="He X."/>
        </authorList>
    </citation>
    <scope>NUCLEOTIDE SEQUENCE [LARGE SCALE GENOMIC DNA]</scope>
    <source>
        <strain evidence="2 3">KCTC 22026</strain>
    </source>
</reference>
<dbReference type="RefSeq" id="WP_186845536.1">
    <property type="nucleotide sequence ID" value="NZ_JACOME010000002.1"/>
</dbReference>
<dbReference type="Gene3D" id="3.30.460.10">
    <property type="entry name" value="Beta Polymerase, domain 2"/>
    <property type="match status" value="1"/>
</dbReference>
<keyword evidence="3" id="KW-1185">Reference proteome</keyword>
<protein>
    <recommendedName>
        <fullName evidence="1">RelA/SpoT domain-containing protein</fullName>
    </recommendedName>
</protein>
<dbReference type="SMART" id="SM00954">
    <property type="entry name" value="RelA_SpoT"/>
    <property type="match status" value="1"/>
</dbReference>
<dbReference type="Proteomes" id="UP000607435">
    <property type="component" value="Unassembled WGS sequence"/>
</dbReference>
<evidence type="ECO:0000313" key="2">
    <source>
        <dbReference type="EMBL" id="MBC3846418.1"/>
    </source>
</evidence>
<feature type="domain" description="RelA/SpoT" evidence="1">
    <location>
        <begin position="41"/>
        <end position="169"/>
    </location>
</feature>
<accession>A0ABR6Y0Y9</accession>
<name>A0ABR6Y0Y9_9FLAO</name>